<gene>
    <name evidence="1" type="ORF">B5F11_04195</name>
</gene>
<sequence>MNIFEYRDRLIYGHVLEKVREDPIYYKRTCVVEPDRVDEYRKSRFVTLLQSKGSLQDSELIKSFSDIVEYQLTNVRRRYETVFESVAFDECGYLELAGVTKLMRKYIYVVDLADCLDIFLAFMCGDSIENVRDGLEDICQKADIPYRLLSRAWMAQETYLYKYLKQCNLADISSKMSVVCQRILNKGYSLGGMREFQHVNIYKLSREGILSLAVQSQLLMDMHFVLSECIIQYDTMKAVNGDVLLMSKGISFLVFTSNSPSKELVFNMNLRRDLPLQIRAVGFERGTYPSKLVGDGLKCVELVE</sequence>
<organism evidence="1 2">
    <name type="scientific">Anaerotruncus colihominis</name>
    <dbReference type="NCBI Taxonomy" id="169435"/>
    <lineage>
        <taxon>Bacteria</taxon>
        <taxon>Bacillati</taxon>
        <taxon>Bacillota</taxon>
        <taxon>Clostridia</taxon>
        <taxon>Eubacteriales</taxon>
        <taxon>Oscillospiraceae</taxon>
        <taxon>Anaerotruncus</taxon>
    </lineage>
</organism>
<dbReference type="AlphaFoldDB" id="A0A1Y4N546"/>
<name>A0A1Y4N546_9FIRM</name>
<dbReference type="RefSeq" id="WP_087299814.1">
    <property type="nucleotide sequence ID" value="NZ_NFKP01000003.1"/>
</dbReference>
<evidence type="ECO:0000313" key="1">
    <source>
        <dbReference type="EMBL" id="OUP70651.1"/>
    </source>
</evidence>
<reference evidence="2" key="1">
    <citation type="submission" date="2017-04" db="EMBL/GenBank/DDBJ databases">
        <title>Function of individual gut microbiota members based on whole genome sequencing of pure cultures obtained from chicken caecum.</title>
        <authorList>
            <person name="Medvecky M."/>
            <person name="Cejkova D."/>
            <person name="Polansky O."/>
            <person name="Karasova D."/>
            <person name="Kubasova T."/>
            <person name="Cizek A."/>
            <person name="Rychlik I."/>
        </authorList>
    </citation>
    <scope>NUCLEOTIDE SEQUENCE [LARGE SCALE GENOMIC DNA]</scope>
    <source>
        <strain evidence="2">An175</strain>
    </source>
</reference>
<evidence type="ECO:0000313" key="2">
    <source>
        <dbReference type="Proteomes" id="UP000196386"/>
    </source>
</evidence>
<dbReference type="Proteomes" id="UP000196386">
    <property type="component" value="Unassembled WGS sequence"/>
</dbReference>
<protein>
    <submittedName>
        <fullName evidence="1">Uncharacterized protein</fullName>
    </submittedName>
</protein>
<accession>A0A1Y4N546</accession>
<dbReference type="EMBL" id="NFKP01000003">
    <property type="protein sequence ID" value="OUP70651.1"/>
    <property type="molecule type" value="Genomic_DNA"/>
</dbReference>
<comment type="caution">
    <text evidence="1">The sequence shown here is derived from an EMBL/GenBank/DDBJ whole genome shotgun (WGS) entry which is preliminary data.</text>
</comment>
<proteinExistence type="predicted"/>